<dbReference type="InterPro" id="IPR051681">
    <property type="entry name" value="Ser/Thr_Kinases-Pseudokinases"/>
</dbReference>
<dbReference type="GO" id="GO:0004674">
    <property type="term" value="F:protein serine/threonine kinase activity"/>
    <property type="evidence" value="ECO:0007669"/>
    <property type="project" value="TreeGrafter"/>
</dbReference>
<reference evidence="2" key="1">
    <citation type="submission" date="2021-02" db="EMBL/GenBank/DDBJ databases">
        <authorList>
            <person name="Nowell W R."/>
        </authorList>
    </citation>
    <scope>NUCLEOTIDE SEQUENCE</scope>
</reference>
<evidence type="ECO:0000313" key="3">
    <source>
        <dbReference type="Proteomes" id="UP000663834"/>
    </source>
</evidence>
<dbReference type="GO" id="GO:0005524">
    <property type="term" value="F:ATP binding"/>
    <property type="evidence" value="ECO:0007669"/>
    <property type="project" value="InterPro"/>
</dbReference>
<dbReference type="EMBL" id="CAJNOW010020978">
    <property type="protein sequence ID" value="CAF1682298.1"/>
    <property type="molecule type" value="Genomic_DNA"/>
</dbReference>
<dbReference type="Pfam" id="PF00069">
    <property type="entry name" value="Pkinase"/>
    <property type="match status" value="1"/>
</dbReference>
<dbReference type="PROSITE" id="PS00108">
    <property type="entry name" value="PROTEIN_KINASE_ST"/>
    <property type="match status" value="1"/>
</dbReference>
<dbReference type="Gene3D" id="1.10.510.10">
    <property type="entry name" value="Transferase(Phosphotransferase) domain 1"/>
    <property type="match status" value="1"/>
</dbReference>
<dbReference type="SUPFAM" id="SSF56112">
    <property type="entry name" value="Protein kinase-like (PK-like)"/>
    <property type="match status" value="1"/>
</dbReference>
<sequence>MNQLDIAQQYLNDIRSGFINQFKEKIDLTNQYTGPFACIECRLMIAFISCKELLLSLIYTDLMALPGTTPTLSEDVVPKYSRPQSKRKSNNMRQIIEFNRYIKYAIEGLANDFLRTNSAGILWLKFNKGYDGNTEEEQSISLVEYFTGTAPTLELNINVYDTSGLLFHDQSILKDANECHLMIRAALRDLENAKQDITTLFNGADVTLGQKNELTVDKYHEIIPGERLKPYQILYSTIGLAINLSKIDNDATIENFNHECDTFGICSIIELSLLLEYAAEMTEQACQRIVKFTLKTEKNINSMKPDHVLQIALDMINVLISLHANDMVHRDIKAKNILMYVNDQCYLADFGAGKEWIMNSTVIETFSLAPEINRGSLYGGTAADIYSFGIFLYGIVSSL</sequence>
<name>A0A816H4L5_9BILA</name>
<dbReference type="PROSITE" id="PS50011">
    <property type="entry name" value="PROTEIN_KINASE_DOM"/>
    <property type="match status" value="1"/>
</dbReference>
<dbReference type="InterPro" id="IPR008271">
    <property type="entry name" value="Ser/Thr_kinase_AS"/>
</dbReference>
<organism evidence="2 3">
    <name type="scientific">Rotaria magnacalcarata</name>
    <dbReference type="NCBI Taxonomy" id="392030"/>
    <lineage>
        <taxon>Eukaryota</taxon>
        <taxon>Metazoa</taxon>
        <taxon>Spiralia</taxon>
        <taxon>Gnathifera</taxon>
        <taxon>Rotifera</taxon>
        <taxon>Eurotatoria</taxon>
        <taxon>Bdelloidea</taxon>
        <taxon>Philodinida</taxon>
        <taxon>Philodinidae</taxon>
        <taxon>Rotaria</taxon>
    </lineage>
</organism>
<evidence type="ECO:0000313" key="2">
    <source>
        <dbReference type="EMBL" id="CAF1682298.1"/>
    </source>
</evidence>
<evidence type="ECO:0000259" key="1">
    <source>
        <dbReference type="PROSITE" id="PS50011"/>
    </source>
</evidence>
<dbReference type="PANTHER" id="PTHR44329">
    <property type="entry name" value="SERINE/THREONINE-PROTEIN KINASE TNNI3K-RELATED"/>
    <property type="match status" value="1"/>
</dbReference>
<dbReference type="OrthoDB" id="193931at2759"/>
<comment type="caution">
    <text evidence="2">The sequence shown here is derived from an EMBL/GenBank/DDBJ whole genome shotgun (WGS) entry which is preliminary data.</text>
</comment>
<protein>
    <recommendedName>
        <fullName evidence="1">Protein kinase domain-containing protein</fullName>
    </recommendedName>
</protein>
<dbReference type="PANTHER" id="PTHR44329:SF214">
    <property type="entry name" value="PROTEIN KINASE DOMAIN-CONTAINING PROTEIN"/>
    <property type="match status" value="1"/>
</dbReference>
<proteinExistence type="predicted"/>
<dbReference type="AlphaFoldDB" id="A0A816H4L5"/>
<feature type="domain" description="Protein kinase" evidence="1">
    <location>
        <begin position="120"/>
        <end position="399"/>
    </location>
</feature>
<dbReference type="InterPro" id="IPR000719">
    <property type="entry name" value="Prot_kinase_dom"/>
</dbReference>
<dbReference type="InterPro" id="IPR011009">
    <property type="entry name" value="Kinase-like_dom_sf"/>
</dbReference>
<accession>A0A816H4L5</accession>
<gene>
    <name evidence="2" type="ORF">KQP761_LOCUS37066</name>
</gene>
<dbReference type="Proteomes" id="UP000663834">
    <property type="component" value="Unassembled WGS sequence"/>
</dbReference>